<evidence type="ECO:0000313" key="3">
    <source>
        <dbReference type="Proteomes" id="UP001172159"/>
    </source>
</evidence>
<keyword evidence="1" id="KW-0812">Transmembrane</keyword>
<proteinExistence type="predicted"/>
<dbReference type="Proteomes" id="UP001172159">
    <property type="component" value="Unassembled WGS sequence"/>
</dbReference>
<feature type="transmembrane region" description="Helical" evidence="1">
    <location>
        <begin position="149"/>
        <end position="177"/>
    </location>
</feature>
<feature type="transmembrane region" description="Helical" evidence="1">
    <location>
        <begin position="183"/>
        <end position="203"/>
    </location>
</feature>
<sequence>MAVAQRDVFLYRRPISNLANIPVLNKWSKSEFNHWTVCVGDICYEVVRTPGDPKLSHNLRILTKSEWIEDMQEKKLDYKHTDLGVCKTTWPDNMIAECADNIWDVLFEKTFQNFLWNCQEFALWLLRCIVDSLSEKEISERWESYNPDVLIPALLMGLGPGVAAGATAGAAGAAAGAVTVDLAVSWGVITLAVGAAAVTSYEVKKYKRHKKGKELVDKWHTRMNTRPKSSWRRLLDTLF</sequence>
<comment type="caution">
    <text evidence="2">The sequence shown here is derived from an EMBL/GenBank/DDBJ whole genome shotgun (WGS) entry which is preliminary data.</text>
</comment>
<keyword evidence="1" id="KW-0472">Membrane</keyword>
<dbReference type="AlphaFoldDB" id="A0AA40K3A9"/>
<name>A0AA40K3A9_9PEZI</name>
<keyword evidence="1" id="KW-1133">Transmembrane helix</keyword>
<gene>
    <name evidence="2" type="ORF">B0T21DRAFT_357725</name>
</gene>
<organism evidence="2 3">
    <name type="scientific">Apiosordaria backusii</name>
    <dbReference type="NCBI Taxonomy" id="314023"/>
    <lineage>
        <taxon>Eukaryota</taxon>
        <taxon>Fungi</taxon>
        <taxon>Dikarya</taxon>
        <taxon>Ascomycota</taxon>
        <taxon>Pezizomycotina</taxon>
        <taxon>Sordariomycetes</taxon>
        <taxon>Sordariomycetidae</taxon>
        <taxon>Sordariales</taxon>
        <taxon>Lasiosphaeriaceae</taxon>
        <taxon>Apiosordaria</taxon>
    </lineage>
</organism>
<accession>A0AA40K3A9</accession>
<evidence type="ECO:0000256" key="1">
    <source>
        <dbReference type="SAM" id="Phobius"/>
    </source>
</evidence>
<dbReference type="EMBL" id="JAUKTV010000002">
    <property type="protein sequence ID" value="KAK0744373.1"/>
    <property type="molecule type" value="Genomic_DNA"/>
</dbReference>
<protein>
    <submittedName>
        <fullName evidence="2">Uncharacterized protein</fullName>
    </submittedName>
</protein>
<reference evidence="2" key="1">
    <citation type="submission" date="2023-06" db="EMBL/GenBank/DDBJ databases">
        <title>Genome-scale phylogeny and comparative genomics of the fungal order Sordariales.</title>
        <authorList>
            <consortium name="Lawrence Berkeley National Laboratory"/>
            <person name="Hensen N."/>
            <person name="Bonometti L."/>
            <person name="Westerberg I."/>
            <person name="Brannstrom I.O."/>
            <person name="Guillou S."/>
            <person name="Cros-Aarteil S."/>
            <person name="Calhoun S."/>
            <person name="Haridas S."/>
            <person name="Kuo A."/>
            <person name="Mondo S."/>
            <person name="Pangilinan J."/>
            <person name="Riley R."/>
            <person name="Labutti K."/>
            <person name="Andreopoulos B."/>
            <person name="Lipzen A."/>
            <person name="Chen C."/>
            <person name="Yanf M."/>
            <person name="Daum C."/>
            <person name="Ng V."/>
            <person name="Clum A."/>
            <person name="Steindorff A."/>
            <person name="Ohm R."/>
            <person name="Martin F."/>
            <person name="Silar P."/>
            <person name="Natvig D."/>
            <person name="Lalanne C."/>
            <person name="Gautier V."/>
            <person name="Ament-Velasquez S.L."/>
            <person name="Kruys A."/>
            <person name="Hutchinson M.I."/>
            <person name="Powell A.J."/>
            <person name="Barry K."/>
            <person name="Miller A.N."/>
            <person name="Grigoriev I.V."/>
            <person name="Debuchy R."/>
            <person name="Gladieux P."/>
            <person name="Thoren M.H."/>
            <person name="Johannesson H."/>
        </authorList>
    </citation>
    <scope>NUCLEOTIDE SEQUENCE</scope>
    <source>
        <strain evidence="2">CBS 540.89</strain>
    </source>
</reference>
<keyword evidence="3" id="KW-1185">Reference proteome</keyword>
<evidence type="ECO:0000313" key="2">
    <source>
        <dbReference type="EMBL" id="KAK0744373.1"/>
    </source>
</evidence>